<dbReference type="AlphaFoldDB" id="A0A9Q0BMD6"/>
<evidence type="ECO:0000256" key="1">
    <source>
        <dbReference type="SAM" id="MobiDB-lite"/>
    </source>
</evidence>
<dbReference type="InterPro" id="IPR032707">
    <property type="entry name" value="MYCBPAP"/>
</dbReference>
<evidence type="ECO:0000313" key="2">
    <source>
        <dbReference type="EMBL" id="KAI8037176.1"/>
    </source>
</evidence>
<feature type="compositionally biased region" description="Low complexity" evidence="1">
    <location>
        <begin position="282"/>
        <end position="291"/>
    </location>
</feature>
<reference evidence="2" key="1">
    <citation type="journal article" date="2023" name="Genome Biol. Evol.">
        <title>Long-read-based Genome Assembly of Drosophila gunungcola Reveals Fewer Chemosensory Genes in Flower-breeding Species.</title>
        <authorList>
            <person name="Negi A."/>
            <person name="Liao B.Y."/>
            <person name="Yeh S.D."/>
        </authorList>
    </citation>
    <scope>NUCLEOTIDE SEQUENCE</scope>
    <source>
        <strain evidence="2">Sukarami</strain>
    </source>
</reference>
<dbReference type="Pfam" id="PF14646">
    <property type="entry name" value="MYCBPAP"/>
    <property type="match status" value="1"/>
</dbReference>
<evidence type="ECO:0000313" key="3">
    <source>
        <dbReference type="Proteomes" id="UP001059596"/>
    </source>
</evidence>
<keyword evidence="3" id="KW-1185">Reference proteome</keyword>
<accession>A0A9Q0BMD6</accession>
<organism evidence="2 3">
    <name type="scientific">Drosophila gunungcola</name>
    <name type="common">fruit fly</name>
    <dbReference type="NCBI Taxonomy" id="103775"/>
    <lineage>
        <taxon>Eukaryota</taxon>
        <taxon>Metazoa</taxon>
        <taxon>Ecdysozoa</taxon>
        <taxon>Arthropoda</taxon>
        <taxon>Hexapoda</taxon>
        <taxon>Insecta</taxon>
        <taxon>Pterygota</taxon>
        <taxon>Neoptera</taxon>
        <taxon>Endopterygota</taxon>
        <taxon>Diptera</taxon>
        <taxon>Brachycera</taxon>
        <taxon>Muscomorpha</taxon>
        <taxon>Ephydroidea</taxon>
        <taxon>Drosophilidae</taxon>
        <taxon>Drosophila</taxon>
        <taxon>Sophophora</taxon>
    </lineage>
</organism>
<comment type="caution">
    <text evidence="2">The sequence shown here is derived from an EMBL/GenBank/DDBJ whole genome shotgun (WGS) entry which is preliminary data.</text>
</comment>
<sequence length="709" mass="81398">MKRASLLTQSLLQTVESWGQPVSWRDPESHRNKVANLSESTEVAFRERNSLKVVTMREGKLIVDDIVQDMLDKKRGAFTPSESECSLDEDLRESLSMDPRLKLWHDTLQNRAAVQAKIQRRLGRRPHEMLINVAAPRDRGTVERMLDLAGRLSPTSLAQRRPAVLPAQIDPQQCRILPELQETLPRAERSGRAELEVSGLTRATRQEILGTATRDPGKTAQWLDCRQLEERIERQSGDIRRVVQFFPDVDKLEVVGGTLHEGLDRRDKTKPIERVSCGSVYSVSSSSQFPPEEAEQPAEQRTEQRAEPLRAEPAPETWTTRAAVRINGVLFHNSGKRSVVPEIANVFFECHPYQNVVKEVARVENVGRQVLSCQWAVPDCKRTGKCVSGRWQDSLVLSQRTFTVFPGEEHVCRALFRPRGCHLLKQCYELRIFPNVVGTVQSNFVARLTGRCVPAPEYTNQLRRRQQLVTDESKKRMADDLAQVQASIVPLLQPHEVVCPCDRTLDEREVFNAENPGYHCDRFDDLETLKALHQALKKPRESAWDLRLETIREVILRLPDSNQRSRHFAKLVEVQEALKRGGTQGFLTHCCRNDERIRSRFIYVRGCIGNGIQEWEELMASMELNGLKLEVNRFQVRQQDGWDYSDTEDEGSEPKSWMRQLRKDNLGLYLLKKLRSRKTYRDSLYMQTYSHLCDMAENMVSVIESTQNA</sequence>
<dbReference type="EMBL" id="JAMKOV010000013">
    <property type="protein sequence ID" value="KAI8037176.1"/>
    <property type="molecule type" value="Genomic_DNA"/>
</dbReference>
<dbReference type="Proteomes" id="UP001059596">
    <property type="component" value="Unassembled WGS sequence"/>
</dbReference>
<proteinExistence type="predicted"/>
<gene>
    <name evidence="2" type="ORF">M5D96_009924</name>
</gene>
<name>A0A9Q0BMD6_9MUSC</name>
<feature type="region of interest" description="Disordered" evidence="1">
    <location>
        <begin position="282"/>
        <end position="314"/>
    </location>
</feature>
<protein>
    <submittedName>
        <fullName evidence="2">Uncharacterized protein</fullName>
    </submittedName>
</protein>
<feature type="compositionally biased region" description="Basic and acidic residues" evidence="1">
    <location>
        <begin position="298"/>
        <end position="310"/>
    </location>
</feature>